<keyword evidence="3" id="KW-0378">Hydrolase</keyword>
<dbReference type="Gene3D" id="3.40.10.10">
    <property type="entry name" value="DNA Methylphosphotriester Repair Domain"/>
    <property type="match status" value="1"/>
</dbReference>
<accession>H1KYU9</accession>
<keyword evidence="1" id="KW-1133">Transmembrane helix</keyword>
<comment type="caution">
    <text evidence="3">The sequence shown here is derived from an EMBL/GenBank/DDBJ whole genome shotgun (WGS) entry which is preliminary data.</text>
</comment>
<keyword evidence="1" id="KW-0472">Membrane</keyword>
<dbReference type="InterPro" id="IPR035451">
    <property type="entry name" value="Ada-like_dom_sf"/>
</dbReference>
<dbReference type="OrthoDB" id="65592at2157"/>
<evidence type="ECO:0000313" key="4">
    <source>
        <dbReference type="Proteomes" id="UP000003706"/>
    </source>
</evidence>
<keyword evidence="1" id="KW-0812">Transmembrane</keyword>
<evidence type="ECO:0000313" key="3">
    <source>
        <dbReference type="EMBL" id="EHP86684.1"/>
    </source>
</evidence>
<gene>
    <name evidence="3" type="ORF">MetfoDRAFT_0972</name>
</gene>
<dbReference type="Pfam" id="PF01336">
    <property type="entry name" value="tRNA_anti-codon"/>
    <property type="match status" value="1"/>
</dbReference>
<dbReference type="SUPFAM" id="SSF57884">
    <property type="entry name" value="Ada DNA repair protein, N-terminal domain (N-Ada 10)"/>
    <property type="match status" value="1"/>
</dbReference>
<dbReference type="InterPro" id="IPR012340">
    <property type="entry name" value="NA-bd_OB-fold"/>
</dbReference>
<organism evidence="3 4">
    <name type="scientific">Methanotorris formicicus Mc-S-70</name>
    <dbReference type="NCBI Taxonomy" id="647171"/>
    <lineage>
        <taxon>Archaea</taxon>
        <taxon>Methanobacteriati</taxon>
        <taxon>Methanobacteriota</taxon>
        <taxon>Methanomada group</taxon>
        <taxon>Methanococci</taxon>
        <taxon>Methanococcales</taxon>
        <taxon>Methanocaldococcaceae</taxon>
        <taxon>Methanotorris</taxon>
    </lineage>
</organism>
<proteinExistence type="predicted"/>
<dbReference type="SUPFAM" id="SSF50249">
    <property type="entry name" value="Nucleic acid-binding proteins"/>
    <property type="match status" value="1"/>
</dbReference>
<dbReference type="STRING" id="647171.MetfoDRAFT_0972"/>
<keyword evidence="3" id="KW-0067">ATP-binding</keyword>
<protein>
    <submittedName>
        <fullName evidence="3">Nucleic acid binding OB-fold tRNA/helicase-type</fullName>
    </submittedName>
</protein>
<sequence length="202" mass="23522">MNDKNIIIVCLIFAVLGITTLNFYSIEPKEVKICEIKEGDYVKITGYIQKLGLKRDKCRNILEVKSITINDGTGHLDVVAFGKVREDLTNYIKNYYPCSIKERDKVQVIGKISTYNGKYQIILEDMDNFKLIEKLNFDRDIYLSPKPTNIYASKYGKTYHTSKDCPYGKKLKEDNIIYFYSEEDARELGYKKCKWCSKNANR</sequence>
<keyword evidence="3" id="KW-0347">Helicase</keyword>
<keyword evidence="3" id="KW-0547">Nucleotide-binding</keyword>
<dbReference type="Proteomes" id="UP000003706">
    <property type="component" value="Unassembled WGS sequence"/>
</dbReference>
<keyword evidence="4" id="KW-1185">Reference proteome</keyword>
<dbReference type="InterPro" id="IPR004365">
    <property type="entry name" value="NA-bd_OB_tRNA"/>
</dbReference>
<dbReference type="GO" id="GO:0003676">
    <property type="term" value="F:nucleic acid binding"/>
    <property type="evidence" value="ECO:0007669"/>
    <property type="project" value="InterPro"/>
</dbReference>
<reference evidence="3 4" key="1">
    <citation type="submission" date="2011-09" db="EMBL/GenBank/DDBJ databases">
        <title>The draft genome of Methanotorris formicicus Mc-S-70.</title>
        <authorList>
            <consortium name="US DOE Joint Genome Institute (JGI-PGF)"/>
            <person name="Lucas S."/>
            <person name="Han J."/>
            <person name="Lapidus A."/>
            <person name="Cheng J.-F."/>
            <person name="Goodwin L."/>
            <person name="Pitluck S."/>
            <person name="Peters L."/>
            <person name="Land M.L."/>
            <person name="Hauser L."/>
            <person name="Sieprawska-Lupa M."/>
            <person name="Takai K."/>
            <person name="Miyazaki J."/>
            <person name="Whitman W."/>
            <person name="Woyke T.J."/>
        </authorList>
    </citation>
    <scope>NUCLEOTIDE SEQUENCE [LARGE SCALE GENOMIC DNA]</scope>
    <source>
        <strain evidence="3 4">Mc-S-70</strain>
    </source>
</reference>
<name>H1KYU9_9EURY</name>
<feature type="domain" description="OB" evidence="2">
    <location>
        <begin position="64"/>
        <end position="126"/>
    </location>
</feature>
<dbReference type="RefSeq" id="WP_007044408.1">
    <property type="nucleotide sequence ID" value="NZ_AGJL01000021.1"/>
</dbReference>
<evidence type="ECO:0000259" key="2">
    <source>
        <dbReference type="Pfam" id="PF01336"/>
    </source>
</evidence>
<dbReference type="AlphaFoldDB" id="H1KYU9"/>
<dbReference type="EMBL" id="AGJL01000021">
    <property type="protein sequence ID" value="EHP86684.1"/>
    <property type="molecule type" value="Genomic_DNA"/>
</dbReference>
<dbReference type="GO" id="GO:0004386">
    <property type="term" value="F:helicase activity"/>
    <property type="evidence" value="ECO:0007669"/>
    <property type="project" value="UniProtKB-KW"/>
</dbReference>
<feature type="transmembrane region" description="Helical" evidence="1">
    <location>
        <begin position="6"/>
        <end position="24"/>
    </location>
</feature>
<dbReference type="Gene3D" id="2.40.50.140">
    <property type="entry name" value="Nucleic acid-binding proteins"/>
    <property type="match status" value="1"/>
</dbReference>
<evidence type="ECO:0000256" key="1">
    <source>
        <dbReference type="SAM" id="Phobius"/>
    </source>
</evidence>